<keyword evidence="8" id="KW-0482">Metalloprotease</keyword>
<dbReference type="GO" id="GO:0030145">
    <property type="term" value="F:manganese ion binding"/>
    <property type="evidence" value="ECO:0007669"/>
    <property type="project" value="InterPro"/>
</dbReference>
<feature type="domain" description="Aminopeptidase P N-terminal" evidence="13">
    <location>
        <begin position="1"/>
        <end position="135"/>
    </location>
</feature>
<dbReference type="PANTHER" id="PTHR43226">
    <property type="entry name" value="XAA-PRO AMINOPEPTIDASE 3"/>
    <property type="match status" value="1"/>
</dbReference>
<evidence type="ECO:0000256" key="3">
    <source>
        <dbReference type="ARBA" id="ARBA00008766"/>
    </source>
</evidence>
<evidence type="ECO:0000313" key="14">
    <source>
        <dbReference type="EMBL" id="AFL75255.1"/>
    </source>
</evidence>
<accession>I3YE37</accession>
<dbReference type="GO" id="GO:0070006">
    <property type="term" value="F:metalloaminopeptidase activity"/>
    <property type="evidence" value="ECO:0007669"/>
    <property type="project" value="InterPro"/>
</dbReference>
<evidence type="ECO:0000256" key="11">
    <source>
        <dbReference type="ARBA" id="ARBA00075356"/>
    </source>
</evidence>
<dbReference type="GO" id="GO:0005829">
    <property type="term" value="C:cytosol"/>
    <property type="evidence" value="ECO:0007669"/>
    <property type="project" value="TreeGrafter"/>
</dbReference>
<evidence type="ECO:0000256" key="4">
    <source>
        <dbReference type="ARBA" id="ARBA00012574"/>
    </source>
</evidence>
<dbReference type="PROSITE" id="PS00491">
    <property type="entry name" value="PROLINE_PEPTIDASE"/>
    <property type="match status" value="1"/>
</dbReference>
<dbReference type="KEGG" id="tvi:Thivi_3385"/>
<dbReference type="PRINTS" id="PR00599">
    <property type="entry name" value="MAPEPTIDASE"/>
</dbReference>
<comment type="similarity">
    <text evidence="3">Belongs to the peptidase M24B family.</text>
</comment>
<dbReference type="MEROPS" id="M24.004"/>
<evidence type="ECO:0000256" key="7">
    <source>
        <dbReference type="ARBA" id="ARBA00022801"/>
    </source>
</evidence>
<dbReference type="HOGENOM" id="CLU_017266_1_0_6"/>
<dbReference type="InterPro" id="IPR001131">
    <property type="entry name" value="Peptidase_M24B_aminopep-P_CS"/>
</dbReference>
<dbReference type="Gene3D" id="3.90.230.10">
    <property type="entry name" value="Creatinase/methionine aminopeptidase superfamily"/>
    <property type="match status" value="1"/>
</dbReference>
<dbReference type="Pfam" id="PF05195">
    <property type="entry name" value="AMP_N"/>
    <property type="match status" value="1"/>
</dbReference>
<dbReference type="EC" id="3.4.11.9" evidence="4"/>
<comment type="catalytic activity">
    <reaction evidence="1">
        <text>Release of any N-terminal amino acid, including proline, that is linked to proline, even from a dipeptide or tripeptide.</text>
        <dbReference type="EC" id="3.4.11.9"/>
    </reaction>
</comment>
<evidence type="ECO:0000256" key="1">
    <source>
        <dbReference type="ARBA" id="ARBA00001424"/>
    </source>
</evidence>
<dbReference type="FunFam" id="3.90.230.10:FF:000002">
    <property type="entry name" value="Xaa-Pro aminopeptidase 3"/>
    <property type="match status" value="1"/>
</dbReference>
<evidence type="ECO:0000256" key="10">
    <source>
        <dbReference type="ARBA" id="ARBA00069363"/>
    </source>
</evidence>
<dbReference type="InterPro" id="IPR007865">
    <property type="entry name" value="Aminopep_P_N"/>
</dbReference>
<dbReference type="OrthoDB" id="9806388at2"/>
<dbReference type="InterPro" id="IPR029149">
    <property type="entry name" value="Creatin/AminoP/Spt16_N"/>
</dbReference>
<keyword evidence="9" id="KW-0464">Manganese</keyword>
<dbReference type="SMART" id="SM01011">
    <property type="entry name" value="AMP_N"/>
    <property type="match status" value="1"/>
</dbReference>
<dbReference type="Pfam" id="PF00557">
    <property type="entry name" value="Peptidase_M24"/>
    <property type="match status" value="1"/>
</dbReference>
<keyword evidence="14" id="KW-0031">Aminopeptidase</keyword>
<gene>
    <name evidence="14" type="ordered locus">Thivi_3385</name>
</gene>
<evidence type="ECO:0000256" key="9">
    <source>
        <dbReference type="ARBA" id="ARBA00023211"/>
    </source>
</evidence>
<dbReference type="CDD" id="cd01087">
    <property type="entry name" value="Prolidase"/>
    <property type="match status" value="1"/>
</dbReference>
<dbReference type="PANTHER" id="PTHR43226:SF4">
    <property type="entry name" value="XAA-PRO AMINOPEPTIDASE 3"/>
    <property type="match status" value="1"/>
</dbReference>
<name>I3YE37_THIV6</name>
<dbReference type="Proteomes" id="UP000006062">
    <property type="component" value="Chromosome"/>
</dbReference>
<dbReference type="Gene3D" id="3.40.350.10">
    <property type="entry name" value="Creatinase/prolidase N-terminal domain"/>
    <property type="match status" value="1"/>
</dbReference>
<comment type="cofactor">
    <cofactor evidence="2">
        <name>Mn(2+)</name>
        <dbReference type="ChEBI" id="CHEBI:29035"/>
    </cofactor>
</comment>
<keyword evidence="5" id="KW-0645">Protease</keyword>
<dbReference type="SUPFAM" id="SSF53092">
    <property type="entry name" value="Creatinase/prolidase N-terminal domain"/>
    <property type="match status" value="1"/>
</dbReference>
<dbReference type="RefSeq" id="WP_014779660.1">
    <property type="nucleotide sequence ID" value="NC_018012.1"/>
</dbReference>
<keyword evidence="15" id="KW-1185">Reference proteome</keyword>
<keyword evidence="7 14" id="KW-0378">Hydrolase</keyword>
<keyword evidence="6" id="KW-0479">Metal-binding</keyword>
<evidence type="ECO:0000259" key="13">
    <source>
        <dbReference type="SMART" id="SM01011"/>
    </source>
</evidence>
<dbReference type="EMBL" id="CP003154">
    <property type="protein sequence ID" value="AFL75255.1"/>
    <property type="molecule type" value="Genomic_DNA"/>
</dbReference>
<evidence type="ECO:0000256" key="12">
    <source>
        <dbReference type="ARBA" id="ARBA00081411"/>
    </source>
</evidence>
<dbReference type="GO" id="GO:0006508">
    <property type="term" value="P:proteolysis"/>
    <property type="evidence" value="ECO:0007669"/>
    <property type="project" value="UniProtKB-KW"/>
</dbReference>
<evidence type="ECO:0000256" key="6">
    <source>
        <dbReference type="ARBA" id="ARBA00022723"/>
    </source>
</evidence>
<evidence type="ECO:0000256" key="5">
    <source>
        <dbReference type="ARBA" id="ARBA00022670"/>
    </source>
</evidence>
<evidence type="ECO:0000256" key="2">
    <source>
        <dbReference type="ARBA" id="ARBA00001936"/>
    </source>
</evidence>
<dbReference type="eggNOG" id="COG0006">
    <property type="taxonomic scope" value="Bacteria"/>
</dbReference>
<dbReference type="InterPro" id="IPR000994">
    <property type="entry name" value="Pept_M24"/>
</dbReference>
<dbReference type="InterPro" id="IPR001714">
    <property type="entry name" value="Pept_M24_MAP"/>
</dbReference>
<dbReference type="STRING" id="765911.Thivi_3385"/>
<reference evidence="14 15" key="1">
    <citation type="submission" date="2012-06" db="EMBL/GenBank/DDBJ databases">
        <title>Complete sequence of Thiocystis violascens DSM 198.</title>
        <authorList>
            <consortium name="US DOE Joint Genome Institute"/>
            <person name="Lucas S."/>
            <person name="Han J."/>
            <person name="Lapidus A."/>
            <person name="Cheng J.-F."/>
            <person name="Goodwin L."/>
            <person name="Pitluck S."/>
            <person name="Peters L."/>
            <person name="Ovchinnikova G."/>
            <person name="Teshima H."/>
            <person name="Detter J.C."/>
            <person name="Han C."/>
            <person name="Tapia R."/>
            <person name="Land M."/>
            <person name="Hauser L."/>
            <person name="Kyrpides N."/>
            <person name="Ivanova N."/>
            <person name="Pagani I."/>
            <person name="Vogl K."/>
            <person name="Liu Z."/>
            <person name="Frigaard N.-U."/>
            <person name="Bryant D."/>
            <person name="Woyke T."/>
        </authorList>
    </citation>
    <scope>NUCLEOTIDE SEQUENCE [LARGE SCALE GENOMIC DNA]</scope>
    <source>
        <strain evidence="15">ATCC 17096 / DSM 198 / 6111</strain>
    </source>
</reference>
<organism evidence="14 15">
    <name type="scientific">Thiocystis violascens (strain ATCC 17096 / DSM 198 / 6111)</name>
    <name type="common">Chromatium violascens</name>
    <dbReference type="NCBI Taxonomy" id="765911"/>
    <lineage>
        <taxon>Bacteria</taxon>
        <taxon>Pseudomonadati</taxon>
        <taxon>Pseudomonadota</taxon>
        <taxon>Gammaproteobacteria</taxon>
        <taxon>Chromatiales</taxon>
        <taxon>Chromatiaceae</taxon>
        <taxon>Thiocystis</taxon>
    </lineage>
</organism>
<proteinExistence type="inferred from homology"/>
<sequence>MNATEYKRRRRALLKSIGPEGLAILPAAREAIRNRDVHYPFRQNSDFSYVSGFPEPDAFAVFVPRRKEGEFILFCRPRDAEREQWDGARLGLEGATERFGADQAHPLDALDEILPTLIDGRTRLYYPIGTDAGLDQRVMGWVNRVRAKIRTGAVAPDTFIAIESLLHEQRLRKSRTEAALMRRAARISAQAHRRLMRHCVPGVKELDLEAEFQHACAIAGARFNAYPMIVGGGANACVLHYIANDAVLRDGDLVLIDAGCELDGYASDITRTFPVNGRFSPPQRELYELVLKAQQAAIDKARPGSRWNEPHDAAVRVLTEGLVRLGILSGEVDPLIQEEAYKPYYMHRTGHWLGMDVHDVGAYKHAGAWRVFEPGMVLTVEPGLYMPDTEAVPEPYRKIGIRIEDDVLITEEGNEILSAAAPTQPDEIEALMAGSRQAR</sequence>
<dbReference type="NCBIfam" id="NF008131">
    <property type="entry name" value="PRK10879.1"/>
    <property type="match status" value="1"/>
</dbReference>
<dbReference type="AlphaFoldDB" id="I3YE37"/>
<dbReference type="InterPro" id="IPR036005">
    <property type="entry name" value="Creatinase/aminopeptidase-like"/>
</dbReference>
<dbReference type="InterPro" id="IPR052433">
    <property type="entry name" value="X-Pro_dipept-like"/>
</dbReference>
<dbReference type="SUPFAM" id="SSF55920">
    <property type="entry name" value="Creatinase/aminopeptidase"/>
    <property type="match status" value="1"/>
</dbReference>
<evidence type="ECO:0000313" key="15">
    <source>
        <dbReference type="Proteomes" id="UP000006062"/>
    </source>
</evidence>
<protein>
    <recommendedName>
        <fullName evidence="10">Xaa-Pro aminopeptidase</fullName>
        <ecNumber evidence="4">3.4.11.9</ecNumber>
    </recommendedName>
    <alternativeName>
        <fullName evidence="11">Aminopeptidase P II</fullName>
    </alternativeName>
    <alternativeName>
        <fullName evidence="12">X-Pro aminopeptidase</fullName>
    </alternativeName>
</protein>
<evidence type="ECO:0000256" key="8">
    <source>
        <dbReference type="ARBA" id="ARBA00023049"/>
    </source>
</evidence>